<dbReference type="InterPro" id="IPR009051">
    <property type="entry name" value="Helical_ferredxn"/>
</dbReference>
<dbReference type="InterPro" id="IPR051684">
    <property type="entry name" value="Electron_Trans/Redox"/>
</dbReference>
<feature type="transmembrane region" description="Helical" evidence="7">
    <location>
        <begin position="358"/>
        <end position="377"/>
    </location>
</feature>
<reference evidence="9 10" key="2">
    <citation type="journal article" date="2012" name="PLoS ONE">
        <title>Genomic characterization of the taylorella genus.</title>
        <authorList>
            <person name="Hebert L."/>
            <person name="Moumen B."/>
            <person name="Pons N."/>
            <person name="Duquesne F."/>
            <person name="Breuil M.F."/>
            <person name="Goux D."/>
            <person name="Batto J.M."/>
            <person name="Laugier C."/>
            <person name="Renault P."/>
            <person name="Petry S."/>
        </authorList>
    </citation>
    <scope>NUCLEOTIDE SEQUENCE [LARGE SCALE GENOMIC DNA]</scope>
    <source>
        <strain evidence="9 10">MCE3</strain>
    </source>
</reference>
<keyword evidence="3" id="KW-0479">Metal-binding</keyword>
<dbReference type="Pfam" id="PF13746">
    <property type="entry name" value="Fer4_18"/>
    <property type="match status" value="1"/>
</dbReference>
<name>G4QAT5_TAYAM</name>
<feature type="transmembrane region" description="Helical" evidence="7">
    <location>
        <begin position="214"/>
        <end position="231"/>
    </location>
</feature>
<dbReference type="PANTHER" id="PTHR30176:SF3">
    <property type="entry name" value="FERREDOXIN-TYPE PROTEIN NAPH"/>
    <property type="match status" value="1"/>
</dbReference>
<keyword evidence="7" id="KW-0812">Transmembrane</keyword>
<dbReference type="STRING" id="1008459.TASI_0621"/>
<dbReference type="InterPro" id="IPR032879">
    <property type="entry name" value="FixG_C"/>
</dbReference>
<dbReference type="PROSITE" id="PS00198">
    <property type="entry name" value="4FE4S_FER_1"/>
    <property type="match status" value="1"/>
</dbReference>
<dbReference type="GO" id="GO:0046872">
    <property type="term" value="F:metal ion binding"/>
    <property type="evidence" value="ECO:0007669"/>
    <property type="project" value="UniProtKB-KW"/>
</dbReference>
<dbReference type="AlphaFoldDB" id="G4QAT5"/>
<dbReference type="PANTHER" id="PTHR30176">
    <property type="entry name" value="FERREDOXIN-TYPE PROTEIN NAPH"/>
    <property type="match status" value="1"/>
</dbReference>
<keyword evidence="2" id="KW-0004">4Fe-4S</keyword>
<dbReference type="RefSeq" id="WP_014111292.1">
    <property type="nucleotide sequence ID" value="NC_016043.1"/>
</dbReference>
<dbReference type="Pfam" id="PF12801">
    <property type="entry name" value="Fer4_5"/>
    <property type="match status" value="1"/>
</dbReference>
<evidence type="ECO:0000256" key="1">
    <source>
        <dbReference type="ARBA" id="ARBA00022448"/>
    </source>
</evidence>
<evidence type="ECO:0000256" key="3">
    <source>
        <dbReference type="ARBA" id="ARBA00022723"/>
    </source>
</evidence>
<dbReference type="SUPFAM" id="SSF54862">
    <property type="entry name" value="4Fe-4S ferredoxins"/>
    <property type="match status" value="1"/>
</dbReference>
<dbReference type="eggNOG" id="COG0348">
    <property type="taxonomic scope" value="Bacteria"/>
</dbReference>
<evidence type="ECO:0000259" key="8">
    <source>
        <dbReference type="PROSITE" id="PS51379"/>
    </source>
</evidence>
<sequence length="523" mass="60729">MENERKDINPEIEEEEVTPDWQPQRIAISDDESERIMKEATAKVYARSVKGRFDRARQVMVYLTQFVFLILPWFNWNGRQAFWLDIINRKFYLGPMVLSSQDVLYLAIILIISAYGLFLVTALAGRVFCGYACPQTVYTEIFMWIEKHIEGDRVKRMKLDESPWTGRKILLRYSKYLAWGLFSLWCGLSLVGWFLPIREVFPRFFQLDLSFWPYFWTFFYGTIMFLFAGLLRENVCKYMCPYARFQSVMIDKDTIIVTYDQKRGEPRGKRKKGADYKAQGLGDCIDCTMCVQVCPTGIDIRNGLQYMCIGCGACIDACDEVMDKVNYPRGLIRYTSEYGVNNGLSFKEVRHRFYRPRIYIYMTLLALLVGGLFYSLYSHNPIKVDIVRDRGSLGREVKGGFIENVYRIQVSNMTTEPRVFTVSADQEILPGATVYLQHRRGFAHIGKDDKLTEAQKKRNENLNSDSRVVVEPLESKWVPLVIRVPGENLTRGQSYDFDVKVESLSEELGDLEADHETSFYAPK</sequence>
<feature type="transmembrane region" description="Helical" evidence="7">
    <location>
        <begin position="59"/>
        <end position="76"/>
    </location>
</feature>
<dbReference type="OrthoDB" id="9811700at2"/>
<proteinExistence type="predicted"/>
<dbReference type="GO" id="GO:0005886">
    <property type="term" value="C:plasma membrane"/>
    <property type="evidence" value="ECO:0007669"/>
    <property type="project" value="TreeGrafter"/>
</dbReference>
<keyword evidence="10" id="KW-1185">Reference proteome</keyword>
<dbReference type="InterPro" id="IPR013783">
    <property type="entry name" value="Ig-like_fold"/>
</dbReference>
<dbReference type="Gene3D" id="1.10.1060.10">
    <property type="entry name" value="Alpha-helical ferredoxin"/>
    <property type="match status" value="1"/>
</dbReference>
<dbReference type="KEGG" id="tas:TASI_0621"/>
<dbReference type="Pfam" id="PF11614">
    <property type="entry name" value="FixG_C"/>
    <property type="match status" value="1"/>
</dbReference>
<feature type="domain" description="4Fe-4S ferredoxin-type" evidence="8">
    <location>
        <begin position="274"/>
        <end position="303"/>
    </location>
</feature>
<dbReference type="GO" id="GO:0051539">
    <property type="term" value="F:4 iron, 4 sulfur cluster binding"/>
    <property type="evidence" value="ECO:0007669"/>
    <property type="project" value="UniProtKB-KW"/>
</dbReference>
<dbReference type="Proteomes" id="UP000009284">
    <property type="component" value="Chromosome"/>
</dbReference>
<dbReference type="HOGENOM" id="CLU_032118_0_0_4"/>
<dbReference type="InterPro" id="IPR017896">
    <property type="entry name" value="4Fe4S_Fe-S-bd"/>
</dbReference>
<dbReference type="Gene3D" id="2.60.40.10">
    <property type="entry name" value="Immunoglobulins"/>
    <property type="match status" value="1"/>
</dbReference>
<evidence type="ECO:0000256" key="5">
    <source>
        <dbReference type="ARBA" id="ARBA00023004"/>
    </source>
</evidence>
<keyword evidence="4" id="KW-0249">Electron transport</keyword>
<keyword evidence="5" id="KW-0408">Iron</keyword>
<dbReference type="InterPro" id="IPR017900">
    <property type="entry name" value="4Fe4S_Fe_S_CS"/>
</dbReference>
<keyword evidence="7" id="KW-1133">Transmembrane helix</keyword>
<evidence type="ECO:0000256" key="2">
    <source>
        <dbReference type="ARBA" id="ARBA00022485"/>
    </source>
</evidence>
<dbReference type="EMBL" id="CP003059">
    <property type="protein sequence ID" value="AEP36395.1"/>
    <property type="molecule type" value="Genomic_DNA"/>
</dbReference>
<gene>
    <name evidence="9" type="ordered locus">TASI_0621</name>
</gene>
<dbReference type="PROSITE" id="PS51379">
    <property type="entry name" value="4FE4S_FER_2"/>
    <property type="match status" value="1"/>
</dbReference>
<evidence type="ECO:0000256" key="6">
    <source>
        <dbReference type="ARBA" id="ARBA00023014"/>
    </source>
</evidence>
<keyword evidence="6" id="KW-0411">Iron-sulfur</keyword>
<protein>
    <submittedName>
        <fullName evidence="9">Type cbb3 cytochrome oxidase biogenesis protein CcoG</fullName>
    </submittedName>
</protein>
<reference key="1">
    <citation type="submission" date="2011-09" db="EMBL/GenBank/DDBJ databases">
        <title>Genomic characterization of the Taylorella genus.</title>
        <authorList>
            <person name="Hebert L."/>
            <person name="Moumen B."/>
            <person name="Pons N."/>
            <person name="Duquesne F."/>
            <person name="Breuil M.-F."/>
            <person name="Goux D."/>
            <person name="Batto J.-M."/>
            <person name="Renault P."/>
            <person name="Laugier C."/>
            <person name="Petry S."/>
        </authorList>
    </citation>
    <scope>NUCLEOTIDE SEQUENCE</scope>
    <source>
        <strain>MCE3</strain>
    </source>
</reference>
<evidence type="ECO:0000256" key="4">
    <source>
        <dbReference type="ARBA" id="ARBA00022982"/>
    </source>
</evidence>
<feature type="transmembrane region" description="Helical" evidence="7">
    <location>
        <begin position="103"/>
        <end position="124"/>
    </location>
</feature>
<feature type="transmembrane region" description="Helical" evidence="7">
    <location>
        <begin position="176"/>
        <end position="194"/>
    </location>
</feature>
<accession>G4QAT5</accession>
<dbReference type="InterPro" id="IPR014116">
    <property type="entry name" value="Cyt_c_oxidase_cbb3_FixG"/>
</dbReference>
<evidence type="ECO:0000313" key="9">
    <source>
        <dbReference type="EMBL" id="AEP36395.1"/>
    </source>
</evidence>
<evidence type="ECO:0000256" key="7">
    <source>
        <dbReference type="SAM" id="Phobius"/>
    </source>
</evidence>
<dbReference type="FunFam" id="1.10.1060.10:FF:000015">
    <property type="entry name" value="Cytochrome c oxidase accessory protein CcoG"/>
    <property type="match status" value="1"/>
</dbReference>
<evidence type="ECO:0000313" key="10">
    <source>
        <dbReference type="Proteomes" id="UP000009284"/>
    </source>
</evidence>
<dbReference type="NCBIfam" id="TIGR02745">
    <property type="entry name" value="ccoG_rdxA_fixG"/>
    <property type="match status" value="1"/>
</dbReference>
<keyword evidence="1" id="KW-0813">Transport</keyword>
<keyword evidence="7" id="KW-0472">Membrane</keyword>
<organism evidence="9 10">
    <name type="scientific">Taylorella asinigenitalis (strain MCE3)</name>
    <dbReference type="NCBI Taxonomy" id="1008459"/>
    <lineage>
        <taxon>Bacteria</taxon>
        <taxon>Pseudomonadati</taxon>
        <taxon>Pseudomonadota</taxon>
        <taxon>Betaproteobacteria</taxon>
        <taxon>Burkholderiales</taxon>
        <taxon>Alcaligenaceae</taxon>
        <taxon>Taylorella</taxon>
    </lineage>
</organism>